<evidence type="ECO:0000256" key="1">
    <source>
        <dbReference type="SAM" id="Phobius"/>
    </source>
</evidence>
<dbReference type="InterPro" id="IPR009325">
    <property type="entry name" value="DUF983"/>
</dbReference>
<evidence type="ECO:0000313" key="3">
    <source>
        <dbReference type="Proteomes" id="UP000600449"/>
    </source>
</evidence>
<keyword evidence="1" id="KW-1133">Transmembrane helix</keyword>
<keyword evidence="1" id="KW-0812">Transmembrane</keyword>
<keyword evidence="3" id="KW-1185">Reference proteome</keyword>
<reference evidence="2 3" key="1">
    <citation type="journal article" date="2014" name="Int. J. Syst. Evol. Microbiol.">
        <title>Complete genome sequence of Corynebacterium casei LMG S-19264T (=DSM 44701T), isolated from a smear-ripened cheese.</title>
        <authorList>
            <consortium name="US DOE Joint Genome Institute (JGI-PGF)"/>
            <person name="Walter F."/>
            <person name="Albersmeier A."/>
            <person name="Kalinowski J."/>
            <person name="Ruckert C."/>
        </authorList>
    </citation>
    <scope>NUCLEOTIDE SEQUENCE [LARGE SCALE GENOMIC DNA]</scope>
    <source>
        <strain evidence="2 3">CGMCC 1.9161</strain>
    </source>
</reference>
<sequence length="146" mass="16063">MKGGGFAALLRFMTERKVVLGMAHRPGTEPPPIPTGFKGACPRCGEGHMFDGFLTVRQRCEVCDLDYGFADAADGPAVFVMFIVGFLVVGLALWVEFAYTPPIWLHVALWFPLTAIASLATIRPLKGIMIALQYHHRAEEGRLESE</sequence>
<gene>
    <name evidence="2" type="ORF">GCM10011322_46000</name>
</gene>
<protein>
    <submittedName>
        <fullName evidence="2">Membrane protein</fullName>
    </submittedName>
</protein>
<dbReference type="AlphaFoldDB" id="A0A917QKU5"/>
<name>A0A917QKU5_9HYPH</name>
<comment type="caution">
    <text evidence="2">The sequence shown here is derived from an EMBL/GenBank/DDBJ whole genome shotgun (WGS) entry which is preliminary data.</text>
</comment>
<organism evidence="2 3">
    <name type="scientific">Salinarimonas ramus</name>
    <dbReference type="NCBI Taxonomy" id="690164"/>
    <lineage>
        <taxon>Bacteria</taxon>
        <taxon>Pseudomonadati</taxon>
        <taxon>Pseudomonadota</taxon>
        <taxon>Alphaproteobacteria</taxon>
        <taxon>Hyphomicrobiales</taxon>
        <taxon>Salinarimonadaceae</taxon>
        <taxon>Salinarimonas</taxon>
    </lineage>
</organism>
<feature type="transmembrane region" description="Helical" evidence="1">
    <location>
        <begin position="77"/>
        <end position="97"/>
    </location>
</feature>
<dbReference type="Pfam" id="PF06170">
    <property type="entry name" value="DUF983"/>
    <property type="match status" value="1"/>
</dbReference>
<dbReference type="EMBL" id="BMMF01000018">
    <property type="protein sequence ID" value="GGK53992.1"/>
    <property type="molecule type" value="Genomic_DNA"/>
</dbReference>
<accession>A0A917QKU5</accession>
<proteinExistence type="predicted"/>
<evidence type="ECO:0000313" key="2">
    <source>
        <dbReference type="EMBL" id="GGK53992.1"/>
    </source>
</evidence>
<dbReference type="Proteomes" id="UP000600449">
    <property type="component" value="Unassembled WGS sequence"/>
</dbReference>
<feature type="transmembrane region" description="Helical" evidence="1">
    <location>
        <begin position="103"/>
        <end position="122"/>
    </location>
</feature>
<keyword evidence="1" id="KW-0472">Membrane</keyword>